<evidence type="ECO:0000256" key="5">
    <source>
        <dbReference type="PROSITE-ProRule" id="PRU00169"/>
    </source>
</evidence>
<keyword evidence="3" id="KW-0238">DNA-binding</keyword>
<evidence type="ECO:0000256" key="1">
    <source>
        <dbReference type="ARBA" id="ARBA00022553"/>
    </source>
</evidence>
<sequence length="214" mass="23008">MLLVDDDPMVCSGLRMILQRGSQGRIEVVSSVADGDEAVPAVERHRPDVVLMDVRMQRLDGLTATARVRALARPPEVIVLTTFDSDDEPFRAAAAGASGFLLKTESPDDLVAHVLAVAAEEGAVSKRTARQFMQHLHTVSSAPECVEARQALARLTDRERDVATLVSQGLSNVELAQRLYVSESTVKTQLSSIQTKLGVGNRIQVAVLVALASV</sequence>
<dbReference type="GO" id="GO:0006355">
    <property type="term" value="P:regulation of DNA-templated transcription"/>
    <property type="evidence" value="ECO:0007669"/>
    <property type="project" value="InterPro"/>
</dbReference>
<dbReference type="AlphaFoldDB" id="A0A0W8I693"/>
<proteinExistence type="predicted"/>
<dbReference type="Proteomes" id="UP000054837">
    <property type="component" value="Unassembled WGS sequence"/>
</dbReference>
<dbReference type="PANTHER" id="PTHR43214">
    <property type="entry name" value="TWO-COMPONENT RESPONSE REGULATOR"/>
    <property type="match status" value="1"/>
</dbReference>
<feature type="domain" description="HTH luxR-type" evidence="6">
    <location>
        <begin position="148"/>
        <end position="213"/>
    </location>
</feature>
<dbReference type="PANTHER" id="PTHR43214:SF24">
    <property type="entry name" value="TRANSCRIPTIONAL REGULATORY PROTEIN NARL-RELATED"/>
    <property type="match status" value="1"/>
</dbReference>
<evidence type="ECO:0000259" key="7">
    <source>
        <dbReference type="PROSITE" id="PS50110"/>
    </source>
</evidence>
<gene>
    <name evidence="8" type="ORF">AVL62_00895</name>
</gene>
<dbReference type="InterPro" id="IPR001789">
    <property type="entry name" value="Sig_transdc_resp-reg_receiver"/>
</dbReference>
<evidence type="ECO:0008006" key="10">
    <source>
        <dbReference type="Google" id="ProtNLM"/>
    </source>
</evidence>
<dbReference type="SMART" id="SM00421">
    <property type="entry name" value="HTH_LUXR"/>
    <property type="match status" value="1"/>
</dbReference>
<evidence type="ECO:0000256" key="3">
    <source>
        <dbReference type="ARBA" id="ARBA00023125"/>
    </source>
</evidence>
<dbReference type="PRINTS" id="PR00038">
    <property type="entry name" value="HTHLUXR"/>
</dbReference>
<dbReference type="PROSITE" id="PS50043">
    <property type="entry name" value="HTH_LUXR_2"/>
    <property type="match status" value="1"/>
</dbReference>
<dbReference type="STRING" id="767452.AVL62_00895"/>
<evidence type="ECO:0000256" key="4">
    <source>
        <dbReference type="ARBA" id="ARBA00023163"/>
    </source>
</evidence>
<dbReference type="GO" id="GO:0003677">
    <property type="term" value="F:DNA binding"/>
    <property type="evidence" value="ECO:0007669"/>
    <property type="project" value="UniProtKB-KW"/>
</dbReference>
<dbReference type="InterPro" id="IPR039420">
    <property type="entry name" value="WalR-like"/>
</dbReference>
<evidence type="ECO:0000313" key="9">
    <source>
        <dbReference type="Proteomes" id="UP000054837"/>
    </source>
</evidence>
<dbReference type="InterPro" id="IPR011006">
    <property type="entry name" value="CheY-like_superfamily"/>
</dbReference>
<feature type="domain" description="Response regulatory" evidence="7">
    <location>
        <begin position="1"/>
        <end position="118"/>
    </location>
</feature>
<dbReference type="CDD" id="cd17535">
    <property type="entry name" value="REC_NarL-like"/>
    <property type="match status" value="1"/>
</dbReference>
<name>A0A0W8I693_9MICO</name>
<dbReference type="InterPro" id="IPR000792">
    <property type="entry name" value="Tscrpt_reg_LuxR_C"/>
</dbReference>
<dbReference type="PROSITE" id="PS50110">
    <property type="entry name" value="RESPONSE_REGULATORY"/>
    <property type="match status" value="1"/>
</dbReference>
<dbReference type="EMBL" id="LQBL01000028">
    <property type="protein sequence ID" value="KUG53781.1"/>
    <property type="molecule type" value="Genomic_DNA"/>
</dbReference>
<dbReference type="Pfam" id="PF00196">
    <property type="entry name" value="GerE"/>
    <property type="match status" value="1"/>
</dbReference>
<accession>A0A0W8I693</accession>
<evidence type="ECO:0000259" key="6">
    <source>
        <dbReference type="PROSITE" id="PS50043"/>
    </source>
</evidence>
<dbReference type="Gene3D" id="3.40.50.2300">
    <property type="match status" value="1"/>
</dbReference>
<dbReference type="OrthoDB" id="9808843at2"/>
<keyword evidence="9" id="KW-1185">Reference proteome</keyword>
<evidence type="ECO:0000256" key="2">
    <source>
        <dbReference type="ARBA" id="ARBA00023015"/>
    </source>
</evidence>
<organism evidence="8 9">
    <name type="scientific">Serinicoccus chungangensis</name>
    <dbReference type="NCBI Taxonomy" id="767452"/>
    <lineage>
        <taxon>Bacteria</taxon>
        <taxon>Bacillati</taxon>
        <taxon>Actinomycetota</taxon>
        <taxon>Actinomycetes</taxon>
        <taxon>Micrococcales</taxon>
        <taxon>Ornithinimicrobiaceae</taxon>
        <taxon>Serinicoccus</taxon>
    </lineage>
</organism>
<dbReference type="SUPFAM" id="SSF52172">
    <property type="entry name" value="CheY-like"/>
    <property type="match status" value="1"/>
</dbReference>
<dbReference type="CDD" id="cd06170">
    <property type="entry name" value="LuxR_C_like"/>
    <property type="match status" value="1"/>
</dbReference>
<dbReference type="Pfam" id="PF00072">
    <property type="entry name" value="Response_reg"/>
    <property type="match status" value="1"/>
</dbReference>
<dbReference type="SMART" id="SM00448">
    <property type="entry name" value="REC"/>
    <property type="match status" value="1"/>
</dbReference>
<keyword evidence="2" id="KW-0805">Transcription regulation</keyword>
<comment type="caution">
    <text evidence="8">The sequence shown here is derived from an EMBL/GenBank/DDBJ whole genome shotgun (WGS) entry which is preliminary data.</text>
</comment>
<protein>
    <recommendedName>
        <fullName evidence="10">LuxR family transcriptional regulator</fullName>
    </recommendedName>
</protein>
<reference evidence="8 9" key="1">
    <citation type="submission" date="2015-12" db="EMBL/GenBank/DDBJ databases">
        <title>Serinicoccus chungangenesis strain CD08_5 genome sequencing and assembly.</title>
        <authorList>
            <person name="Chander A.M."/>
            <person name="Kaur G."/>
            <person name="Nair G.R."/>
            <person name="Dhawan D.K."/>
            <person name="Kochhar R.K."/>
            <person name="Mayilraj S."/>
            <person name="Bhadada S.K."/>
        </authorList>
    </citation>
    <scope>NUCLEOTIDE SEQUENCE [LARGE SCALE GENOMIC DNA]</scope>
    <source>
        <strain evidence="8 9">CD08_5</strain>
    </source>
</reference>
<evidence type="ECO:0000313" key="8">
    <source>
        <dbReference type="EMBL" id="KUG53781.1"/>
    </source>
</evidence>
<keyword evidence="1 5" id="KW-0597">Phosphoprotein</keyword>
<dbReference type="GO" id="GO:0000160">
    <property type="term" value="P:phosphorelay signal transduction system"/>
    <property type="evidence" value="ECO:0007669"/>
    <property type="project" value="InterPro"/>
</dbReference>
<feature type="modified residue" description="4-aspartylphosphate" evidence="5">
    <location>
        <position position="53"/>
    </location>
</feature>
<dbReference type="InterPro" id="IPR058245">
    <property type="entry name" value="NreC/VraR/RcsB-like_REC"/>
</dbReference>
<keyword evidence="4" id="KW-0804">Transcription</keyword>